<dbReference type="RefSeq" id="WP_394386286.1">
    <property type="nucleotide sequence ID" value="NZ_JBIGIB010000004.1"/>
</dbReference>
<accession>A0ABW7H2D7</accession>
<evidence type="ECO:0000313" key="2">
    <source>
        <dbReference type="EMBL" id="MFG6468257.1"/>
    </source>
</evidence>
<feature type="signal peptide" evidence="1">
    <location>
        <begin position="1"/>
        <end position="21"/>
    </location>
</feature>
<keyword evidence="3" id="KW-1185">Reference proteome</keyword>
<reference evidence="2 3" key="1">
    <citation type="submission" date="2024-08" db="EMBL/GenBank/DDBJ databases">
        <authorList>
            <person name="Lu H."/>
        </authorList>
    </citation>
    <scope>NUCLEOTIDE SEQUENCE [LARGE SCALE GENOMIC DNA]</scope>
    <source>
        <strain evidence="2 3">BYS87W</strain>
    </source>
</reference>
<dbReference type="InterPro" id="IPR022061">
    <property type="entry name" value="DUF3617"/>
</dbReference>
<comment type="caution">
    <text evidence="2">The sequence shown here is derived from an EMBL/GenBank/DDBJ whole genome shotgun (WGS) entry which is preliminary data.</text>
</comment>
<protein>
    <submittedName>
        <fullName evidence="2">DUF3617 domain-containing protein</fullName>
    </submittedName>
</protein>
<dbReference type="Proteomes" id="UP001606303">
    <property type="component" value="Unassembled WGS sequence"/>
</dbReference>
<organism evidence="2 3">
    <name type="scientific">Pelomonas baiyunensis</name>
    <dbReference type="NCBI Taxonomy" id="3299026"/>
    <lineage>
        <taxon>Bacteria</taxon>
        <taxon>Pseudomonadati</taxon>
        <taxon>Pseudomonadota</taxon>
        <taxon>Betaproteobacteria</taxon>
        <taxon>Burkholderiales</taxon>
        <taxon>Sphaerotilaceae</taxon>
        <taxon>Roseateles</taxon>
    </lineage>
</organism>
<name>A0ABW7H2D7_9BURK</name>
<sequence length="188" mass="20250">MSRCALRFRPVVALASLFAFAHVGAAPVIEVKPGLWATDTEIWINGQSMRASLQALKARVRDRLSEAQRAELDRVQSGEQQSCLAPAQSRIDLARYLESSLGHTGPWTCEVTPSQLDAGQAAGRYACRTSGGGRTQGTFSATYGPTRYTLELNGRGNAVDGRNGQAIGGGLEVEQRLLSNGRWVGERC</sequence>
<gene>
    <name evidence="2" type="ORF">ACG01O_16640</name>
</gene>
<dbReference type="Pfam" id="PF12276">
    <property type="entry name" value="DUF3617"/>
    <property type="match status" value="1"/>
</dbReference>
<feature type="chain" id="PRO_5046362891" evidence="1">
    <location>
        <begin position="22"/>
        <end position="188"/>
    </location>
</feature>
<dbReference type="EMBL" id="JBIGIB010000004">
    <property type="protein sequence ID" value="MFG6468257.1"/>
    <property type="molecule type" value="Genomic_DNA"/>
</dbReference>
<evidence type="ECO:0000313" key="3">
    <source>
        <dbReference type="Proteomes" id="UP001606303"/>
    </source>
</evidence>
<proteinExistence type="predicted"/>
<keyword evidence="1" id="KW-0732">Signal</keyword>
<evidence type="ECO:0000256" key="1">
    <source>
        <dbReference type="SAM" id="SignalP"/>
    </source>
</evidence>